<feature type="region of interest" description="Disordered" evidence="1">
    <location>
        <begin position="168"/>
        <end position="235"/>
    </location>
</feature>
<evidence type="ECO:0008006" key="4">
    <source>
        <dbReference type="Google" id="ProtNLM"/>
    </source>
</evidence>
<dbReference type="SUPFAM" id="SSF56112">
    <property type="entry name" value="Protein kinase-like (PK-like)"/>
    <property type="match status" value="1"/>
</dbReference>
<reference evidence="2 3" key="1">
    <citation type="journal article" date="2019" name="Int. J. Syst. Evol. Microbiol.">
        <title>The Global Catalogue of Microorganisms (GCM) 10K type strain sequencing project: providing services to taxonomists for standard genome sequencing and annotation.</title>
        <authorList>
            <consortium name="The Broad Institute Genomics Platform"/>
            <consortium name="The Broad Institute Genome Sequencing Center for Infectious Disease"/>
            <person name="Wu L."/>
            <person name="Ma J."/>
        </authorList>
    </citation>
    <scope>NUCLEOTIDE SEQUENCE [LARGE SCALE GENOMIC DNA]</scope>
    <source>
        <strain evidence="2 3">JCM 14307</strain>
    </source>
</reference>
<dbReference type="Proteomes" id="UP001500280">
    <property type="component" value="Unassembled WGS sequence"/>
</dbReference>
<organism evidence="2 3">
    <name type="scientific">Kribbella yunnanensis</name>
    <dbReference type="NCBI Taxonomy" id="190194"/>
    <lineage>
        <taxon>Bacteria</taxon>
        <taxon>Bacillati</taxon>
        <taxon>Actinomycetota</taxon>
        <taxon>Actinomycetes</taxon>
        <taxon>Propionibacteriales</taxon>
        <taxon>Kribbellaceae</taxon>
        <taxon>Kribbella</taxon>
    </lineage>
</organism>
<name>A0ABN2HDN3_9ACTN</name>
<proteinExistence type="predicted"/>
<accession>A0ABN2HDN3</accession>
<protein>
    <recommendedName>
        <fullName evidence="4">Aminoglycoside phosphotransferase domain-containing protein</fullName>
    </recommendedName>
</protein>
<dbReference type="EMBL" id="BAAANF010000010">
    <property type="protein sequence ID" value="GAA1685878.1"/>
    <property type="molecule type" value="Genomic_DNA"/>
</dbReference>
<evidence type="ECO:0000313" key="2">
    <source>
        <dbReference type="EMBL" id="GAA1685878.1"/>
    </source>
</evidence>
<keyword evidence="3" id="KW-1185">Reference proteome</keyword>
<dbReference type="InterPro" id="IPR011009">
    <property type="entry name" value="Kinase-like_dom_sf"/>
</dbReference>
<evidence type="ECO:0000256" key="1">
    <source>
        <dbReference type="SAM" id="MobiDB-lite"/>
    </source>
</evidence>
<evidence type="ECO:0000313" key="3">
    <source>
        <dbReference type="Proteomes" id="UP001500280"/>
    </source>
</evidence>
<sequence length="235" mass="26200">MEVTRRLQLPPPLPNPEWVWWDHDGPREWPPNAVHDTRPGADSVRADLVAIARRARRRLLRAGSMRHVLGHADWEAQNLRWHGHTPYVVHDWDSVAWLPEPALVGAAAGAFASTEIPTLAPLASSEAFLVAYQEEREFTADELEVAWTAILWPALHNARAEILWNHPQSPSPPYSTKPSPASIEPPPNRLAVPRTPSPPFREPPSSMDIQSVGGLPTENLMGQPPNSRGQLVEEF</sequence>
<comment type="caution">
    <text evidence="2">The sequence shown here is derived from an EMBL/GenBank/DDBJ whole genome shotgun (WGS) entry which is preliminary data.</text>
</comment>
<gene>
    <name evidence="2" type="ORF">GCM10009745_33000</name>
</gene>